<organism evidence="1 2">
    <name type="scientific">Mus spicilegus</name>
    <name type="common">Mound-building mouse</name>
    <dbReference type="NCBI Taxonomy" id="10103"/>
    <lineage>
        <taxon>Eukaryota</taxon>
        <taxon>Metazoa</taxon>
        <taxon>Chordata</taxon>
        <taxon>Craniata</taxon>
        <taxon>Vertebrata</taxon>
        <taxon>Euteleostomi</taxon>
        <taxon>Mammalia</taxon>
        <taxon>Eutheria</taxon>
        <taxon>Euarchontoglires</taxon>
        <taxon>Glires</taxon>
        <taxon>Rodentia</taxon>
        <taxon>Myomorpha</taxon>
        <taxon>Muroidea</taxon>
        <taxon>Muridae</taxon>
        <taxon>Murinae</taxon>
        <taxon>Mus</taxon>
        <taxon>Mus</taxon>
    </lineage>
</organism>
<protein>
    <submittedName>
        <fullName evidence="1">Uncharacterized protein</fullName>
    </submittedName>
</protein>
<sequence>IYFPTDPDQYSLAQSLGPCTLFSQRLETFHTQSLSNREFEIPPTSLDSDPLLAVSDVVGHFDPSSSHHGRFSAQHGLQTLDGHDLRLYGPGWWCGGGTPEWLLDYRPGPFSRNSV</sequence>
<reference evidence="1" key="1">
    <citation type="submission" date="2025-08" db="UniProtKB">
        <authorList>
            <consortium name="Ensembl"/>
        </authorList>
    </citation>
    <scope>IDENTIFICATION</scope>
</reference>
<reference evidence="1" key="2">
    <citation type="submission" date="2025-09" db="UniProtKB">
        <authorList>
            <consortium name="Ensembl"/>
        </authorList>
    </citation>
    <scope>IDENTIFICATION</scope>
</reference>
<evidence type="ECO:0000313" key="1">
    <source>
        <dbReference type="Ensembl" id="ENSMSIP00000033037.1"/>
    </source>
</evidence>
<proteinExistence type="predicted"/>
<name>A0A8C6N3E1_MUSSI</name>
<dbReference type="AlphaFoldDB" id="A0A8C6N3E1"/>
<accession>A0A8C6N3E1</accession>
<keyword evidence="2" id="KW-1185">Reference proteome</keyword>
<dbReference type="Ensembl" id="ENSMSIT00000041656.1">
    <property type="protein sequence ID" value="ENSMSIP00000033037.1"/>
    <property type="gene ID" value="ENSMSIG00000027662.1"/>
</dbReference>
<dbReference type="Proteomes" id="UP000694415">
    <property type="component" value="Unplaced"/>
</dbReference>
<evidence type="ECO:0000313" key="2">
    <source>
        <dbReference type="Proteomes" id="UP000694415"/>
    </source>
</evidence>